<evidence type="ECO:0000313" key="8">
    <source>
        <dbReference type="EMBL" id="VAW89634.1"/>
    </source>
</evidence>
<dbReference type="PIRSF" id="PIRSF005496">
    <property type="entry name" value="ATP_hel_hrpB"/>
    <property type="match status" value="1"/>
</dbReference>
<dbReference type="PANTHER" id="PTHR43519:SF1">
    <property type="entry name" value="ATP-DEPENDENT RNA HELICASE HRPB"/>
    <property type="match status" value="1"/>
</dbReference>
<protein>
    <submittedName>
        <fullName evidence="8">ATP-dependent helicase HrpB</fullName>
    </submittedName>
</protein>
<evidence type="ECO:0000256" key="4">
    <source>
        <dbReference type="ARBA" id="ARBA00022840"/>
    </source>
</evidence>
<accession>A0A3B1A7E0</accession>
<keyword evidence="1" id="KW-0547">Nucleotide-binding</keyword>
<evidence type="ECO:0000256" key="3">
    <source>
        <dbReference type="ARBA" id="ARBA00022806"/>
    </source>
</evidence>
<dbReference type="InterPro" id="IPR027417">
    <property type="entry name" value="P-loop_NTPase"/>
</dbReference>
<organism evidence="8">
    <name type="scientific">hydrothermal vent metagenome</name>
    <dbReference type="NCBI Taxonomy" id="652676"/>
    <lineage>
        <taxon>unclassified sequences</taxon>
        <taxon>metagenomes</taxon>
        <taxon>ecological metagenomes</taxon>
    </lineage>
</organism>
<dbReference type="SMART" id="SM00847">
    <property type="entry name" value="HA2"/>
    <property type="match status" value="1"/>
</dbReference>
<dbReference type="GO" id="GO:0004386">
    <property type="term" value="F:helicase activity"/>
    <property type="evidence" value="ECO:0007669"/>
    <property type="project" value="UniProtKB-KW"/>
</dbReference>
<evidence type="ECO:0000259" key="6">
    <source>
        <dbReference type="PROSITE" id="PS51192"/>
    </source>
</evidence>
<dbReference type="InterPro" id="IPR014001">
    <property type="entry name" value="Helicase_ATP-bd"/>
</dbReference>
<dbReference type="GO" id="GO:0003676">
    <property type="term" value="F:nucleic acid binding"/>
    <property type="evidence" value="ECO:0007669"/>
    <property type="project" value="InterPro"/>
</dbReference>
<keyword evidence="2" id="KW-0378">Hydrolase</keyword>
<dbReference type="PROSITE" id="PS51192">
    <property type="entry name" value="HELICASE_ATP_BIND_1"/>
    <property type="match status" value="1"/>
</dbReference>
<evidence type="ECO:0000256" key="1">
    <source>
        <dbReference type="ARBA" id="ARBA00022741"/>
    </source>
</evidence>
<sequence>MKLPIDTVLPQLLSALSQQPNAVLQAAPGAGKTTRVPLALLDQSWLGKQKIIMLEPRRLAARSAALYMASLLGEKVGKTIGYRTRLDSKITATTRIEVVTEGILTRLIQQDPELSGYGLVIFDEFHERNLQGDLGLALTLEAQAALRDDLKILVMSATLDTDPVAKLLNNAPIITSEGRSYPVEIIYGQRPEPRQLIQAVSRTILKALADEPGDLLVFLPGVGEIQRIKRRLEEADLATNIQLCPLYGDLPRDAQQQAINPSLDGQRKIVLATSIAETSLTIEGVRVVIDAGLQRQPKFNPQSGMSRLETTALTQASATQRSGRAGRVAAGVCYRLWSQEDHKRLLAHRRAEIMEADLADLTLELARWGVSDPGELKWLERPPAAAYAQAQTLLQQLGALDNKQRITPHGEAMATLGMHPRLAHMVLLGEQLGLGSLACEIAALLGERDIIKGSYRDADLRQRIELLHQNPRSPQLNRSAVQRIQLTARRWQQQLNTGEAQHPAHHCGLLLAFAYPDRIAQHRGGGEPRYLLSNGRGACFREHQAISDEAYLVIAELDAGQRESQIFLATPVTLVELEQHLASQIELQRVVGWDNRSASVQAKQQRRLGALVIEEHELKELPKEQITQGLIDGIRQNGLQVLPWDRESETVRARLILLHTHQAEISGDETWPEVSEQALLDTLEAWLAPYLSGFSKLSHLKKLNLKTILLSQLSWSQQQQLEQEAPSHLAVPSGSRIKIDYQQSPPVLAARLQELFGMLETPHIAGGKITLTVHLLSPAQRPIQVTQDLASFWANTYQEVKKDLKGRYPKHYWPDDPYQAEATRRVRPRTSTT</sequence>
<dbReference type="InterPro" id="IPR049614">
    <property type="entry name" value="HrpB_DEXH"/>
</dbReference>
<dbReference type="InterPro" id="IPR048333">
    <property type="entry name" value="HA2_WH"/>
</dbReference>
<dbReference type="InterPro" id="IPR007502">
    <property type="entry name" value="Helicase-assoc_dom"/>
</dbReference>
<keyword evidence="3 8" id="KW-0347">Helicase</keyword>
<feature type="region of interest" description="Disordered" evidence="5">
    <location>
        <begin position="811"/>
        <end position="833"/>
    </location>
</feature>
<evidence type="ECO:0000256" key="2">
    <source>
        <dbReference type="ARBA" id="ARBA00022801"/>
    </source>
</evidence>
<dbReference type="Pfam" id="PF08482">
    <property type="entry name" value="HrpB_C"/>
    <property type="match status" value="1"/>
</dbReference>
<dbReference type="Pfam" id="PF24473">
    <property type="entry name" value="CON_HrpB"/>
    <property type="match status" value="1"/>
</dbReference>
<dbReference type="Gene3D" id="3.40.50.300">
    <property type="entry name" value="P-loop containing nucleotide triphosphate hydrolases"/>
    <property type="match status" value="2"/>
</dbReference>
<dbReference type="CDD" id="cd17990">
    <property type="entry name" value="DEXHc_HrpB"/>
    <property type="match status" value="1"/>
</dbReference>
<dbReference type="GO" id="GO:0016787">
    <property type="term" value="F:hydrolase activity"/>
    <property type="evidence" value="ECO:0007669"/>
    <property type="project" value="UniProtKB-KW"/>
</dbReference>
<keyword evidence="4" id="KW-0067">ATP-binding</keyword>
<feature type="domain" description="Helicase C-terminal" evidence="7">
    <location>
        <begin position="195"/>
        <end position="369"/>
    </location>
</feature>
<dbReference type="InterPro" id="IPR001650">
    <property type="entry name" value="Helicase_C-like"/>
</dbReference>
<dbReference type="SMART" id="SM00487">
    <property type="entry name" value="DEXDc"/>
    <property type="match status" value="1"/>
</dbReference>
<dbReference type="Gene3D" id="1.20.120.1080">
    <property type="match status" value="1"/>
</dbReference>
<dbReference type="NCBIfam" id="TIGR01970">
    <property type="entry name" value="DEAH_box_HrpB"/>
    <property type="match status" value="1"/>
</dbReference>
<dbReference type="InterPro" id="IPR010225">
    <property type="entry name" value="HrpB"/>
</dbReference>
<dbReference type="SMART" id="SM00490">
    <property type="entry name" value="HELICc"/>
    <property type="match status" value="1"/>
</dbReference>
<dbReference type="AlphaFoldDB" id="A0A3B1A7E0"/>
<dbReference type="CDD" id="cd18791">
    <property type="entry name" value="SF2_C_RHA"/>
    <property type="match status" value="1"/>
</dbReference>
<reference evidence="8" key="1">
    <citation type="submission" date="2018-06" db="EMBL/GenBank/DDBJ databases">
        <authorList>
            <person name="Zhirakovskaya E."/>
        </authorList>
    </citation>
    <scope>NUCLEOTIDE SEQUENCE</scope>
</reference>
<dbReference type="SUPFAM" id="SSF52540">
    <property type="entry name" value="P-loop containing nucleoside triphosphate hydrolases"/>
    <property type="match status" value="1"/>
</dbReference>
<dbReference type="InterPro" id="IPR056329">
    <property type="entry name" value="CON_HrpB"/>
</dbReference>
<dbReference type="InterPro" id="IPR013689">
    <property type="entry name" value="RNA_helicase_ATP-dep_HrpB_C"/>
</dbReference>
<dbReference type="Pfam" id="PF00271">
    <property type="entry name" value="Helicase_C"/>
    <property type="match status" value="1"/>
</dbReference>
<name>A0A3B1A7E0_9ZZZZ</name>
<dbReference type="Pfam" id="PF00270">
    <property type="entry name" value="DEAD"/>
    <property type="match status" value="1"/>
</dbReference>
<evidence type="ECO:0000256" key="5">
    <source>
        <dbReference type="SAM" id="MobiDB-lite"/>
    </source>
</evidence>
<gene>
    <name evidence="8" type="ORF">MNBD_GAMMA18-2401</name>
</gene>
<dbReference type="PROSITE" id="PS51194">
    <property type="entry name" value="HELICASE_CTER"/>
    <property type="match status" value="1"/>
</dbReference>
<feature type="domain" description="Helicase ATP-binding" evidence="6">
    <location>
        <begin position="13"/>
        <end position="177"/>
    </location>
</feature>
<dbReference type="GO" id="GO:0005524">
    <property type="term" value="F:ATP binding"/>
    <property type="evidence" value="ECO:0007669"/>
    <property type="project" value="UniProtKB-KW"/>
</dbReference>
<dbReference type="EMBL" id="UOFP01000284">
    <property type="protein sequence ID" value="VAW89634.1"/>
    <property type="molecule type" value="Genomic_DNA"/>
</dbReference>
<dbReference type="InterPro" id="IPR011545">
    <property type="entry name" value="DEAD/DEAH_box_helicase_dom"/>
</dbReference>
<dbReference type="Pfam" id="PF04408">
    <property type="entry name" value="WHD_HA2"/>
    <property type="match status" value="1"/>
</dbReference>
<proteinExistence type="predicted"/>
<dbReference type="PANTHER" id="PTHR43519">
    <property type="entry name" value="ATP-DEPENDENT RNA HELICASE HRPB"/>
    <property type="match status" value="1"/>
</dbReference>
<dbReference type="FunFam" id="3.40.50.300:FF:002125">
    <property type="entry name" value="ATP-dependent helicase HrpB"/>
    <property type="match status" value="1"/>
</dbReference>
<evidence type="ECO:0000259" key="7">
    <source>
        <dbReference type="PROSITE" id="PS51194"/>
    </source>
</evidence>